<keyword evidence="1" id="KW-0479">Metal-binding</keyword>
<dbReference type="CDD" id="cd13921">
    <property type="entry name" value="Amicyanin"/>
    <property type="match status" value="1"/>
</dbReference>
<dbReference type="EMBL" id="CP047897">
    <property type="protein sequence ID" value="QHL87541.1"/>
    <property type="molecule type" value="Genomic_DNA"/>
</dbReference>
<evidence type="ECO:0000313" key="5">
    <source>
        <dbReference type="Proteomes" id="UP000464214"/>
    </source>
</evidence>
<evidence type="ECO:0000256" key="2">
    <source>
        <dbReference type="ARBA" id="ARBA00023008"/>
    </source>
</evidence>
<dbReference type="Gene3D" id="2.60.40.420">
    <property type="entry name" value="Cupredoxins - blue copper proteins"/>
    <property type="match status" value="1"/>
</dbReference>
<keyword evidence="2" id="KW-0186">Copper</keyword>
<dbReference type="Proteomes" id="UP000464214">
    <property type="component" value="Chromosome"/>
</dbReference>
<dbReference type="AlphaFoldDB" id="A0A6P1NZY1"/>
<dbReference type="SUPFAM" id="SSF49503">
    <property type="entry name" value="Cupredoxins"/>
    <property type="match status" value="1"/>
</dbReference>
<dbReference type="GO" id="GO:0005507">
    <property type="term" value="F:copper ion binding"/>
    <property type="evidence" value="ECO:0007669"/>
    <property type="project" value="InterPro"/>
</dbReference>
<dbReference type="InterPro" id="IPR000923">
    <property type="entry name" value="BlueCu_1"/>
</dbReference>
<dbReference type="Pfam" id="PF00127">
    <property type="entry name" value="Copper-bind"/>
    <property type="match status" value="1"/>
</dbReference>
<evidence type="ECO:0000256" key="1">
    <source>
        <dbReference type="ARBA" id="ARBA00022723"/>
    </source>
</evidence>
<organism evidence="4 5">
    <name type="scientific">Nibribacter ruber</name>
    <dbReference type="NCBI Taxonomy" id="2698458"/>
    <lineage>
        <taxon>Bacteria</taxon>
        <taxon>Pseudomonadati</taxon>
        <taxon>Bacteroidota</taxon>
        <taxon>Cytophagia</taxon>
        <taxon>Cytophagales</taxon>
        <taxon>Hymenobacteraceae</taxon>
        <taxon>Nibribacter</taxon>
    </lineage>
</organism>
<accession>A0A6P1NZY1</accession>
<keyword evidence="5" id="KW-1185">Reference proteome</keyword>
<gene>
    <name evidence="4" type="ORF">GU926_08860</name>
</gene>
<dbReference type="InterPro" id="IPR035668">
    <property type="entry name" value="Amicyanin"/>
</dbReference>
<evidence type="ECO:0000313" key="4">
    <source>
        <dbReference type="EMBL" id="QHL87541.1"/>
    </source>
</evidence>
<feature type="domain" description="Blue (type 1) copper" evidence="3">
    <location>
        <begin position="33"/>
        <end position="113"/>
    </location>
</feature>
<dbReference type="GO" id="GO:0009055">
    <property type="term" value="F:electron transfer activity"/>
    <property type="evidence" value="ECO:0007669"/>
    <property type="project" value="InterPro"/>
</dbReference>
<dbReference type="KEGG" id="nib:GU926_08860"/>
<reference evidence="4 5" key="1">
    <citation type="submission" date="2020-01" db="EMBL/GenBank/DDBJ databases">
        <authorList>
            <person name="Kim M."/>
        </authorList>
    </citation>
    <scope>NUCLEOTIDE SEQUENCE [LARGE SCALE GENOMIC DNA]</scope>
    <source>
        <strain evidence="4 5">BT10</strain>
    </source>
</reference>
<evidence type="ECO:0000259" key="3">
    <source>
        <dbReference type="Pfam" id="PF00127"/>
    </source>
</evidence>
<dbReference type="PANTHER" id="PTHR36507:SF1">
    <property type="entry name" value="BLL1555 PROTEIN"/>
    <property type="match status" value="1"/>
</dbReference>
<proteinExistence type="predicted"/>
<dbReference type="InterPro" id="IPR052721">
    <property type="entry name" value="ET_Amicyanin"/>
</dbReference>
<name>A0A6P1NZY1_9BACT</name>
<dbReference type="RefSeq" id="WP_160691045.1">
    <property type="nucleotide sequence ID" value="NZ_CP047897.1"/>
</dbReference>
<protein>
    <recommendedName>
        <fullName evidence="3">Blue (type 1) copper domain-containing protein</fullName>
    </recommendedName>
</protein>
<dbReference type="PANTHER" id="PTHR36507">
    <property type="entry name" value="BLL1555 PROTEIN"/>
    <property type="match status" value="1"/>
</dbReference>
<sequence>MRRSANWRAKAVYGLFLLFLFMAVGTRPRMLAQVTHTVEISQMKFSPGSLSVKKGDKVVFVNKDVVTHNVTETSKNAWQSPALASGQSWTLVASKSVAYYCSFHPVMKGSLTVHE</sequence>
<dbReference type="InterPro" id="IPR008972">
    <property type="entry name" value="Cupredoxin"/>
</dbReference>